<feature type="compositionally biased region" description="Low complexity" evidence="2">
    <location>
        <begin position="488"/>
        <end position="497"/>
    </location>
</feature>
<feature type="compositionally biased region" description="Basic and acidic residues" evidence="2">
    <location>
        <begin position="382"/>
        <end position="401"/>
    </location>
</feature>
<evidence type="ECO:0000313" key="4">
    <source>
        <dbReference type="Proteomes" id="UP001492380"/>
    </source>
</evidence>
<proteinExistence type="predicted"/>
<feature type="region of interest" description="Disordered" evidence="2">
    <location>
        <begin position="233"/>
        <end position="534"/>
    </location>
</feature>
<sequence>MDERLRDDASQRSGSISGLTSLEDDTDEFGRMLVQAARDEQRIKDAIRGGRQPFSKARTRPRVALTLENLERNNHQTRNSESYAREPYAHHSPVSLNSGSALEPPPQPPREWGRKAKLDTNWLKRIKEPDEEPVALRDDRGTGRSRRGERPLDVTPRKNTNLHFPSVEGSPDTLRHIIQETPSSTKRYNASLQDWDLTEDLTSGSLLASTPAIPRNTRLHDIRQLEIESVKEPDVEPPNFDHIWKKSPSETRPNRKSLASKDNVNPPKLTLQERSESDRNLPQERTTGPKAPANPINREHASAQIPVTVYKSPPDEKRSGINQKPVQAEKAITRPKSRRDDSHDLLRRLARAASNSPSPGREAEESAQVRRQPHLQKVSPLAERRPQNPNQDRKGKSRAMDPKGIPTPPPDSDEHVPRATNSDANGKPRRRSGSTRANEPAPASDSTSNKRTEPVSEKTPVVSGAWVDTPAAVPNHENGIKEEDTDTPSRSRSTSRTRTSKEEAHTNEARPKKAEIREAPPPSPRKQDWQIKNPTLPKSALSAVIGRAKIAEEAYGDSTLDSLQGIMSADNTVDLDMDENTLDEFQVPSGKPKTAAERERQQELLQLQNMNARLRATRKSIRDANRNMRHLENRVEAGGETAAAVEVATEDSQRNGAVAPAVVVRGQDSPCGEGQCYAYQHPFRTMWRAFKSLFWNEKGRGRYTRLTWFGLFCILFWSWFWTETFLCDKYCQPLYAEYMEGYGVNPNAPRVPYVTLEVASWVPPFKWLKPGALWVGSTIGPVLSEILRLVYDPEAATERMFQENLRAHYSRARNTAHQRFDL</sequence>
<organism evidence="3 4">
    <name type="scientific">Phyllosticta capitalensis</name>
    <dbReference type="NCBI Taxonomy" id="121624"/>
    <lineage>
        <taxon>Eukaryota</taxon>
        <taxon>Fungi</taxon>
        <taxon>Dikarya</taxon>
        <taxon>Ascomycota</taxon>
        <taxon>Pezizomycotina</taxon>
        <taxon>Dothideomycetes</taxon>
        <taxon>Dothideomycetes incertae sedis</taxon>
        <taxon>Botryosphaeriales</taxon>
        <taxon>Phyllostictaceae</taxon>
        <taxon>Phyllosticta</taxon>
    </lineage>
</organism>
<keyword evidence="4" id="KW-1185">Reference proteome</keyword>
<keyword evidence="1" id="KW-0175">Coiled coil</keyword>
<feature type="coiled-coil region" evidence="1">
    <location>
        <begin position="593"/>
        <end position="641"/>
    </location>
</feature>
<feature type="compositionally biased region" description="Basic and acidic residues" evidence="2">
    <location>
        <begin position="1"/>
        <end position="10"/>
    </location>
</feature>
<feature type="compositionally biased region" description="Basic and acidic residues" evidence="2">
    <location>
        <begin position="338"/>
        <end position="347"/>
    </location>
</feature>
<evidence type="ECO:0000256" key="1">
    <source>
        <dbReference type="SAM" id="Coils"/>
    </source>
</evidence>
<evidence type="ECO:0000256" key="2">
    <source>
        <dbReference type="SAM" id="MobiDB-lite"/>
    </source>
</evidence>
<protein>
    <submittedName>
        <fullName evidence="3">Uncharacterized protein</fullName>
    </submittedName>
</protein>
<dbReference type="Proteomes" id="UP001492380">
    <property type="component" value="Unassembled WGS sequence"/>
</dbReference>
<feature type="compositionally biased region" description="Polar residues" evidence="2">
    <location>
        <begin position="11"/>
        <end position="20"/>
    </location>
</feature>
<accession>A0ABR1YQR9</accession>
<reference evidence="3 4" key="1">
    <citation type="submission" date="2024-04" db="EMBL/GenBank/DDBJ databases">
        <title>Phyllosticta paracitricarpa is synonymous to the EU quarantine fungus P. citricarpa based on phylogenomic analyses.</title>
        <authorList>
            <consortium name="Lawrence Berkeley National Laboratory"/>
            <person name="Van Ingen-Buijs V.A."/>
            <person name="Van Westerhoven A.C."/>
            <person name="Haridas S."/>
            <person name="Skiadas P."/>
            <person name="Martin F."/>
            <person name="Groenewald J.Z."/>
            <person name="Crous P.W."/>
            <person name="Seidl M.F."/>
        </authorList>
    </citation>
    <scope>NUCLEOTIDE SEQUENCE [LARGE SCALE GENOMIC DNA]</scope>
    <source>
        <strain evidence="3 4">CBS 123374</strain>
    </source>
</reference>
<evidence type="ECO:0000313" key="3">
    <source>
        <dbReference type="EMBL" id="KAK8235315.1"/>
    </source>
</evidence>
<feature type="compositionally biased region" description="Basic and acidic residues" evidence="2">
    <location>
        <begin position="134"/>
        <end position="156"/>
    </location>
</feature>
<comment type="caution">
    <text evidence="3">The sequence shown here is derived from an EMBL/GenBank/DDBJ whole genome shotgun (WGS) entry which is preliminary data.</text>
</comment>
<feature type="compositionally biased region" description="Basic and acidic residues" evidence="2">
    <location>
        <begin position="499"/>
        <end position="518"/>
    </location>
</feature>
<feature type="compositionally biased region" description="Basic and acidic residues" evidence="2">
    <location>
        <begin position="37"/>
        <end position="48"/>
    </location>
</feature>
<feature type="compositionally biased region" description="Basic and acidic residues" evidence="2">
    <location>
        <begin position="271"/>
        <end position="282"/>
    </location>
</feature>
<gene>
    <name evidence="3" type="ORF">HDK90DRAFT_241367</name>
</gene>
<feature type="compositionally biased region" description="Basic and acidic residues" evidence="2">
    <location>
        <begin position="242"/>
        <end position="253"/>
    </location>
</feature>
<name>A0ABR1YQR9_9PEZI</name>
<feature type="region of interest" description="Disordered" evidence="2">
    <location>
        <begin position="1"/>
        <end position="171"/>
    </location>
</feature>
<dbReference type="EMBL" id="JBBWRZ010000005">
    <property type="protein sequence ID" value="KAK8235315.1"/>
    <property type="molecule type" value="Genomic_DNA"/>
</dbReference>